<accession>A0A0D2L6R4</accession>
<proteinExistence type="predicted"/>
<dbReference type="GO" id="GO:0003677">
    <property type="term" value="F:DNA binding"/>
    <property type="evidence" value="ECO:0007669"/>
    <property type="project" value="UniProtKB-KW"/>
</dbReference>
<dbReference type="Pfam" id="PF25512">
    <property type="entry name" value="zf-CCCH_AtC3H23"/>
    <property type="match status" value="1"/>
</dbReference>
<evidence type="ECO:0000256" key="2">
    <source>
        <dbReference type="ARBA" id="ARBA00022771"/>
    </source>
</evidence>
<feature type="domain" description="AtC3H23-like CCCH zinc finger" evidence="5">
    <location>
        <begin position="35"/>
        <end position="68"/>
    </location>
</feature>
<evidence type="ECO:0000313" key="6">
    <source>
        <dbReference type="EMBL" id="KIZ02589.1"/>
    </source>
</evidence>
<keyword evidence="4" id="KW-0238">DNA-binding</keyword>
<dbReference type="OrthoDB" id="749011at2759"/>
<dbReference type="Proteomes" id="UP000054498">
    <property type="component" value="Unassembled WGS sequence"/>
</dbReference>
<dbReference type="KEGG" id="mng:MNEG_5370"/>
<dbReference type="RefSeq" id="XP_013901608.1">
    <property type="nucleotide sequence ID" value="XM_014046154.1"/>
</dbReference>
<keyword evidence="2" id="KW-0863">Zinc-finger</keyword>
<dbReference type="GeneID" id="25738247"/>
<keyword evidence="7" id="KW-1185">Reference proteome</keyword>
<dbReference type="EMBL" id="KK101013">
    <property type="protein sequence ID" value="KIZ02589.1"/>
    <property type="molecule type" value="Genomic_DNA"/>
</dbReference>
<sequence length="89" mass="10012">MELQELKPLVEGAGVLSGPGLRAIAAIDDSVDLDEFRMFSFKILPCSRRTSHDWTSCPFAHPGEKARRRDPRLFSYLAVPCPDVKQRPD</sequence>
<gene>
    <name evidence="6" type="ORF">MNEG_5370</name>
</gene>
<dbReference type="InterPro" id="IPR057444">
    <property type="entry name" value="Znf-CCCH_AtC3H23-like"/>
</dbReference>
<dbReference type="AlphaFoldDB" id="A0A0D2L6R4"/>
<dbReference type="PANTHER" id="PTHR14493">
    <property type="entry name" value="UNKEMPT FAMILY MEMBER"/>
    <property type="match status" value="1"/>
</dbReference>
<dbReference type="STRING" id="145388.A0A0D2L6R4"/>
<dbReference type="PANTHER" id="PTHR14493:SF50">
    <property type="entry name" value="RING FINGER PROTEIN UNKEMPT"/>
    <property type="match status" value="1"/>
</dbReference>
<dbReference type="InterPro" id="IPR045234">
    <property type="entry name" value="Unkempt-like"/>
</dbReference>
<evidence type="ECO:0000313" key="7">
    <source>
        <dbReference type="Proteomes" id="UP000054498"/>
    </source>
</evidence>
<evidence type="ECO:0000259" key="5">
    <source>
        <dbReference type="Pfam" id="PF25512"/>
    </source>
</evidence>
<evidence type="ECO:0000256" key="4">
    <source>
        <dbReference type="ARBA" id="ARBA00023125"/>
    </source>
</evidence>
<organism evidence="6 7">
    <name type="scientific">Monoraphidium neglectum</name>
    <dbReference type="NCBI Taxonomy" id="145388"/>
    <lineage>
        <taxon>Eukaryota</taxon>
        <taxon>Viridiplantae</taxon>
        <taxon>Chlorophyta</taxon>
        <taxon>core chlorophytes</taxon>
        <taxon>Chlorophyceae</taxon>
        <taxon>CS clade</taxon>
        <taxon>Sphaeropleales</taxon>
        <taxon>Selenastraceae</taxon>
        <taxon>Monoraphidium</taxon>
    </lineage>
</organism>
<evidence type="ECO:0000256" key="3">
    <source>
        <dbReference type="ARBA" id="ARBA00022833"/>
    </source>
</evidence>
<name>A0A0D2L6R4_9CHLO</name>
<evidence type="ECO:0000256" key="1">
    <source>
        <dbReference type="ARBA" id="ARBA00022723"/>
    </source>
</evidence>
<protein>
    <submittedName>
        <fullName evidence="6">Zinc finger (CCCH-type) family protein</fullName>
    </submittedName>
</protein>
<dbReference type="GO" id="GO:0008270">
    <property type="term" value="F:zinc ion binding"/>
    <property type="evidence" value="ECO:0007669"/>
    <property type="project" value="UniProtKB-KW"/>
</dbReference>
<keyword evidence="1" id="KW-0479">Metal-binding</keyword>
<reference evidence="6 7" key="1">
    <citation type="journal article" date="2013" name="BMC Genomics">
        <title>Reconstruction of the lipid metabolism for the microalga Monoraphidium neglectum from its genome sequence reveals characteristics suitable for biofuel production.</title>
        <authorList>
            <person name="Bogen C."/>
            <person name="Al-Dilaimi A."/>
            <person name="Albersmeier A."/>
            <person name="Wichmann J."/>
            <person name="Grundmann M."/>
            <person name="Rupp O."/>
            <person name="Lauersen K.J."/>
            <person name="Blifernez-Klassen O."/>
            <person name="Kalinowski J."/>
            <person name="Goesmann A."/>
            <person name="Mussgnug J.H."/>
            <person name="Kruse O."/>
        </authorList>
    </citation>
    <scope>NUCLEOTIDE SEQUENCE [LARGE SCALE GENOMIC DNA]</scope>
    <source>
        <strain evidence="6 7">SAG 48.87</strain>
    </source>
</reference>
<keyword evidence="3" id="KW-0862">Zinc</keyword>